<dbReference type="EMBL" id="BARS01005985">
    <property type="protein sequence ID" value="GAF81629.1"/>
    <property type="molecule type" value="Genomic_DNA"/>
</dbReference>
<comment type="caution">
    <text evidence="1">The sequence shown here is derived from an EMBL/GenBank/DDBJ whole genome shotgun (WGS) entry which is preliminary data.</text>
</comment>
<name>X0SKT0_9ZZZZ</name>
<sequence length="146" mass="16320">MYKPSLDDFLTVDQYLQKLFGLEGNGCPKIYYEPNLIEELKGKTIADPSCGVSGKANGYFEEEFYDKYIEYLKNNVNEFVLITHQHSGTKNDLQELVKTSLNPDCYNVTTIEELADVLFSADVRYLMYSGGASLAAAMGLSSIVLC</sequence>
<protein>
    <submittedName>
        <fullName evidence="1">Uncharacterized protein</fullName>
    </submittedName>
</protein>
<reference evidence="1" key="1">
    <citation type="journal article" date="2014" name="Front. Microbiol.">
        <title>High frequency of phylogenetically diverse reductive dehalogenase-homologous genes in deep subseafloor sedimentary metagenomes.</title>
        <authorList>
            <person name="Kawai M."/>
            <person name="Futagami T."/>
            <person name="Toyoda A."/>
            <person name="Takaki Y."/>
            <person name="Nishi S."/>
            <person name="Hori S."/>
            <person name="Arai W."/>
            <person name="Tsubouchi T."/>
            <person name="Morono Y."/>
            <person name="Uchiyama I."/>
            <person name="Ito T."/>
            <person name="Fujiyama A."/>
            <person name="Inagaki F."/>
            <person name="Takami H."/>
        </authorList>
    </citation>
    <scope>NUCLEOTIDE SEQUENCE</scope>
    <source>
        <strain evidence="1">Expedition CK06-06</strain>
    </source>
</reference>
<dbReference type="AlphaFoldDB" id="X0SKT0"/>
<proteinExistence type="predicted"/>
<accession>X0SKT0</accession>
<evidence type="ECO:0000313" key="1">
    <source>
        <dbReference type="EMBL" id="GAF81629.1"/>
    </source>
</evidence>
<feature type="non-terminal residue" evidence="1">
    <location>
        <position position="146"/>
    </location>
</feature>
<gene>
    <name evidence="1" type="ORF">S01H1_11721</name>
</gene>
<organism evidence="1">
    <name type="scientific">marine sediment metagenome</name>
    <dbReference type="NCBI Taxonomy" id="412755"/>
    <lineage>
        <taxon>unclassified sequences</taxon>
        <taxon>metagenomes</taxon>
        <taxon>ecological metagenomes</taxon>
    </lineage>
</organism>